<feature type="non-terminal residue" evidence="1">
    <location>
        <position position="1"/>
    </location>
</feature>
<evidence type="ECO:0000313" key="1">
    <source>
        <dbReference type="EMBL" id="JAG21086.1"/>
    </source>
</evidence>
<dbReference type="SUPFAM" id="SSF50494">
    <property type="entry name" value="Trypsin-like serine proteases"/>
    <property type="match status" value="1"/>
</dbReference>
<proteinExistence type="predicted"/>
<dbReference type="EMBL" id="GBRD01013905">
    <property type="protein sequence ID" value="JAG51921.1"/>
    <property type="molecule type" value="Transcribed_RNA"/>
</dbReference>
<dbReference type="AlphaFoldDB" id="A0A0A9XN90"/>
<dbReference type="EMBL" id="GBHO01022518">
    <property type="protein sequence ID" value="JAG21086.1"/>
    <property type="molecule type" value="Transcribed_RNA"/>
</dbReference>
<dbReference type="InterPro" id="IPR009003">
    <property type="entry name" value="Peptidase_S1_PA"/>
</dbReference>
<evidence type="ECO:0008006" key="3">
    <source>
        <dbReference type="Google" id="ProtNLM"/>
    </source>
</evidence>
<gene>
    <name evidence="1" type="ORF">CM83_31631</name>
</gene>
<name>A0A0A9XN90_LYGHE</name>
<reference evidence="2" key="3">
    <citation type="submission" date="2014-09" db="EMBL/GenBank/DDBJ databases">
        <authorList>
            <person name="Magalhaes I.L.F."/>
            <person name="Oliveira U."/>
            <person name="Santos F.R."/>
            <person name="Vidigal T.H.D.A."/>
            <person name="Brescovit A.D."/>
            <person name="Santos A.J."/>
        </authorList>
    </citation>
    <scope>NUCLEOTIDE SEQUENCE</scope>
</reference>
<dbReference type="InterPro" id="IPR043504">
    <property type="entry name" value="Peptidase_S1_PA_chymotrypsin"/>
</dbReference>
<reference evidence="1" key="1">
    <citation type="journal article" date="2014" name="PLoS ONE">
        <title>Transcriptome-Based Identification of ABC Transporters in the Western Tarnished Plant Bug Lygus hesperus.</title>
        <authorList>
            <person name="Hull J.J."/>
            <person name="Chaney K."/>
            <person name="Geib S.M."/>
            <person name="Fabrick J.A."/>
            <person name="Brent C.S."/>
            <person name="Walsh D."/>
            <person name="Lavine L.C."/>
        </authorList>
    </citation>
    <scope>NUCLEOTIDE SEQUENCE</scope>
</reference>
<reference evidence="1" key="2">
    <citation type="submission" date="2014-07" db="EMBL/GenBank/DDBJ databases">
        <authorList>
            <person name="Hull J."/>
        </authorList>
    </citation>
    <scope>NUCLEOTIDE SEQUENCE</scope>
</reference>
<protein>
    <recommendedName>
        <fullName evidence="3">Peptidase S1 domain-containing protein</fullName>
    </recommendedName>
</protein>
<dbReference type="Gene3D" id="2.40.10.10">
    <property type="entry name" value="Trypsin-like serine proteases"/>
    <property type="match status" value="1"/>
</dbReference>
<evidence type="ECO:0000313" key="2">
    <source>
        <dbReference type="EMBL" id="JAG51921.1"/>
    </source>
</evidence>
<accession>A0A0A9XN90</accession>
<sequence>YLSSLRPYSKTVTLWCRTSQDLAGPIKQFIKANPAIHLRFNFSLNSSDFCRQVTQRIVLKNFFPMRCLEWSYQLLRTFGNCRNSFGSKKILSRCLLNCRFSCGGILIAPFVVQTAAHCVSSPLPKQRAVGIDGKDLFYEVTYYKAQK</sequence>
<organism evidence="1">
    <name type="scientific">Lygus hesperus</name>
    <name type="common">Western plant bug</name>
    <dbReference type="NCBI Taxonomy" id="30085"/>
    <lineage>
        <taxon>Eukaryota</taxon>
        <taxon>Metazoa</taxon>
        <taxon>Ecdysozoa</taxon>
        <taxon>Arthropoda</taxon>
        <taxon>Hexapoda</taxon>
        <taxon>Insecta</taxon>
        <taxon>Pterygota</taxon>
        <taxon>Neoptera</taxon>
        <taxon>Paraneoptera</taxon>
        <taxon>Hemiptera</taxon>
        <taxon>Heteroptera</taxon>
        <taxon>Panheteroptera</taxon>
        <taxon>Cimicomorpha</taxon>
        <taxon>Miridae</taxon>
        <taxon>Mirini</taxon>
        <taxon>Lygus</taxon>
    </lineage>
</organism>